<sequence>MVQITALYDNTKITMKQHSFTTSEPSQNKGDSKNYILDARMEIFRGETSDRTLQIHSDKSIPVHAINLKSSSLQTALVLPIDKLSSEYLIPPVPEIQRTTLPAEIVTTDVTERSPFKLVIVNMENKVNVEGSVPETFSLRPYQVQQIWVKTEKNLRKVTAQHPVAVLFVHSCAIYHSCTCGQLFTSLPPAQSDELQYYVPPFLANDAEKKSSHPQSYLRLQGLRLVSGDREDRDEGRRLAGIPEELHRRPTGPGQLPRDHPPDTNQQKSPPGQHRQPAGGVDRHAPQLHVREWYWLNGSTVKDTNWEEREPGPMHDGQCAIMSLEDGFGWRDEDCCKAAHPVCYKEPVVFLLSKNRMEKTHPYTIHWFLNQC</sequence>
<evidence type="ECO:0000313" key="3">
    <source>
        <dbReference type="EMBL" id="KAK1896004.1"/>
    </source>
</evidence>
<dbReference type="CDD" id="cd00037">
    <property type="entry name" value="CLECT"/>
    <property type="match status" value="1"/>
</dbReference>
<dbReference type="Pfam" id="PF17517">
    <property type="entry name" value="IgGFc_binding"/>
    <property type="match status" value="1"/>
</dbReference>
<evidence type="ECO:0000256" key="1">
    <source>
        <dbReference type="SAM" id="MobiDB-lite"/>
    </source>
</evidence>
<evidence type="ECO:0000313" key="4">
    <source>
        <dbReference type="Proteomes" id="UP001228049"/>
    </source>
</evidence>
<dbReference type="InterPro" id="IPR001304">
    <property type="entry name" value="C-type_lectin-like"/>
</dbReference>
<organism evidence="3 4">
    <name type="scientific">Dissostichus eleginoides</name>
    <name type="common">Patagonian toothfish</name>
    <name type="synonym">Dissostichus amissus</name>
    <dbReference type="NCBI Taxonomy" id="100907"/>
    <lineage>
        <taxon>Eukaryota</taxon>
        <taxon>Metazoa</taxon>
        <taxon>Chordata</taxon>
        <taxon>Craniata</taxon>
        <taxon>Vertebrata</taxon>
        <taxon>Euteleostomi</taxon>
        <taxon>Actinopterygii</taxon>
        <taxon>Neopterygii</taxon>
        <taxon>Teleostei</taxon>
        <taxon>Neoteleostei</taxon>
        <taxon>Acanthomorphata</taxon>
        <taxon>Eupercaria</taxon>
        <taxon>Perciformes</taxon>
        <taxon>Notothenioidei</taxon>
        <taxon>Nototheniidae</taxon>
        <taxon>Dissostichus</taxon>
    </lineage>
</organism>
<comment type="caution">
    <text evidence="3">The sequence shown here is derived from an EMBL/GenBank/DDBJ whole genome shotgun (WGS) entry which is preliminary data.</text>
</comment>
<proteinExistence type="predicted"/>
<dbReference type="SUPFAM" id="SSF56436">
    <property type="entry name" value="C-type lectin-like"/>
    <property type="match status" value="1"/>
</dbReference>
<reference evidence="3" key="1">
    <citation type="submission" date="2023-04" db="EMBL/GenBank/DDBJ databases">
        <title>Chromosome-level genome of Chaenocephalus aceratus.</title>
        <authorList>
            <person name="Park H."/>
        </authorList>
    </citation>
    <scope>NUCLEOTIDE SEQUENCE</scope>
    <source>
        <strain evidence="3">DE</strain>
        <tissue evidence="3">Muscle</tissue>
    </source>
</reference>
<name>A0AAD9C7G3_DISEL</name>
<dbReference type="Gene3D" id="3.10.100.10">
    <property type="entry name" value="Mannose-Binding Protein A, subunit A"/>
    <property type="match status" value="1"/>
</dbReference>
<dbReference type="AlphaFoldDB" id="A0AAD9C7G3"/>
<feature type="region of interest" description="Disordered" evidence="1">
    <location>
        <begin position="229"/>
        <end position="282"/>
    </location>
</feature>
<dbReference type="PROSITE" id="PS50041">
    <property type="entry name" value="C_TYPE_LECTIN_2"/>
    <property type="match status" value="1"/>
</dbReference>
<dbReference type="EMBL" id="JASDAP010000010">
    <property type="protein sequence ID" value="KAK1896004.1"/>
    <property type="molecule type" value="Genomic_DNA"/>
</dbReference>
<feature type="domain" description="C-type lectin" evidence="2">
    <location>
        <begin position="292"/>
        <end position="344"/>
    </location>
</feature>
<dbReference type="InterPro" id="IPR016186">
    <property type="entry name" value="C-type_lectin-like/link_sf"/>
</dbReference>
<feature type="compositionally biased region" description="Basic and acidic residues" evidence="1">
    <location>
        <begin position="229"/>
        <end position="248"/>
    </location>
</feature>
<dbReference type="InterPro" id="IPR035234">
    <property type="entry name" value="IgGFc-bd_N"/>
</dbReference>
<keyword evidence="4" id="KW-1185">Reference proteome</keyword>
<accession>A0AAD9C7G3</accession>
<gene>
    <name evidence="3" type="ORF">KUDE01_021452</name>
</gene>
<dbReference type="InterPro" id="IPR016187">
    <property type="entry name" value="CTDL_fold"/>
</dbReference>
<protein>
    <submittedName>
        <fullName evidence="3">IgGFc-binding protein</fullName>
    </submittedName>
</protein>
<dbReference type="Proteomes" id="UP001228049">
    <property type="component" value="Unassembled WGS sequence"/>
</dbReference>
<evidence type="ECO:0000259" key="2">
    <source>
        <dbReference type="PROSITE" id="PS50041"/>
    </source>
</evidence>